<dbReference type="RefSeq" id="WP_049994208.1">
    <property type="nucleotide sequence ID" value="NZ_CP031310.1"/>
</dbReference>
<evidence type="ECO:0000313" key="2">
    <source>
        <dbReference type="EMBL" id="QCC50764.1"/>
    </source>
</evidence>
<feature type="compositionally biased region" description="Gly residues" evidence="1">
    <location>
        <begin position="17"/>
        <end position="45"/>
    </location>
</feature>
<dbReference type="EMBL" id="CP031310">
    <property type="protein sequence ID" value="QCC50764.1"/>
    <property type="molecule type" value="Genomic_DNA"/>
</dbReference>
<reference evidence="2 3" key="1">
    <citation type="journal article" date="2019" name="Nat. Commun.">
        <title>A new type of DNA phosphorothioation-based antiviral system in archaea.</title>
        <authorList>
            <person name="Xiong L."/>
            <person name="Liu S."/>
            <person name="Chen S."/>
            <person name="Xiao Y."/>
            <person name="Zhu B."/>
            <person name="Gao Y."/>
            <person name="Zhang Y."/>
            <person name="Chen B."/>
            <person name="Luo J."/>
            <person name="Deng Z."/>
            <person name="Chen X."/>
            <person name="Wang L."/>
            <person name="Chen S."/>
        </authorList>
    </citation>
    <scope>NUCLEOTIDE SEQUENCE [LARGE SCALE GENOMIC DNA]</scope>
    <source>
        <strain evidence="2 3">CBA1105</strain>
    </source>
</reference>
<dbReference type="AlphaFoldDB" id="A0A4D6H9M2"/>
<gene>
    <name evidence="2" type="ORF">DV733_05675</name>
</gene>
<dbReference type="KEGG" id="hsn:DV733_05675"/>
<evidence type="ECO:0000313" key="3">
    <source>
        <dbReference type="Proteomes" id="UP000296706"/>
    </source>
</evidence>
<dbReference type="STRING" id="1457250.GCA_000755225_03449"/>
<protein>
    <submittedName>
        <fullName evidence="2">DUF3179 domain-containing protein</fullName>
    </submittedName>
</protein>
<keyword evidence="3" id="KW-1185">Reference proteome</keyword>
<dbReference type="Pfam" id="PF11376">
    <property type="entry name" value="DUF3179"/>
    <property type="match status" value="1"/>
</dbReference>
<dbReference type="GeneID" id="39847334"/>
<organism evidence="2 3">
    <name type="scientific">Halapricum salinum</name>
    <dbReference type="NCBI Taxonomy" id="1457250"/>
    <lineage>
        <taxon>Archaea</taxon>
        <taxon>Methanobacteriati</taxon>
        <taxon>Methanobacteriota</taxon>
        <taxon>Stenosarchaea group</taxon>
        <taxon>Halobacteria</taxon>
        <taxon>Halobacteriales</taxon>
        <taxon>Haloarculaceae</taxon>
        <taxon>Halapricum</taxon>
    </lineage>
</organism>
<dbReference type="OrthoDB" id="2731at2157"/>
<feature type="region of interest" description="Disordered" evidence="1">
    <location>
        <begin position="17"/>
        <end position="102"/>
    </location>
</feature>
<dbReference type="Proteomes" id="UP000296706">
    <property type="component" value="Chromosome"/>
</dbReference>
<name>A0A4D6H9M2_9EURY</name>
<dbReference type="InterPro" id="IPR021516">
    <property type="entry name" value="DUF3179"/>
</dbReference>
<evidence type="ECO:0000256" key="1">
    <source>
        <dbReference type="SAM" id="MobiDB-lite"/>
    </source>
</evidence>
<dbReference type="PROSITE" id="PS51257">
    <property type="entry name" value="PROKAR_LIPOPROTEIN"/>
    <property type="match status" value="1"/>
</dbReference>
<sequence>MNRLTRRRYLAVAGAGALAGCGTGDSGGGNYDPGGENGNGGGNGDGPTASDENGCVEPRTVGAASDVAVPTATDPLPLPLDPSALRSEATHGGPSKDGIPAIDDPQFAGVDGIDFLDDGDPVFGLARDGEAKAYPQNILVHHEIVNDRIAGNPVAVTYCPLTGTVLGFERGETTFGVSGRLINNNLIMYDRASEAWWPQVLATAIPGPWNEDPPAVSLREFRVVWTTWEQWRSAYPDTRVLTTETGSARNYAQDPYGAYNPKNGYYVRENTLFPELNENDRFHPKEVFLGARTPRGAVAFRKERLLDERLMEGRLCETPVLAVSDPRLDTGYVYRNPEELSFEHAGETVRETGAGDGEAYDPDALPLERIHTFDAMWFAWSGFYPWTTVYA</sequence>
<accession>A0A4D6H9M2</accession>
<feature type="compositionally biased region" description="Low complexity" evidence="1">
    <location>
        <begin position="70"/>
        <end position="85"/>
    </location>
</feature>
<proteinExistence type="predicted"/>